<dbReference type="GeneID" id="36526455"/>
<proteinExistence type="predicted"/>
<dbReference type="RefSeq" id="XP_024675455.1">
    <property type="nucleotide sequence ID" value="XM_024819295.1"/>
</dbReference>
<protein>
    <submittedName>
        <fullName evidence="2">Uncharacterized protein</fullName>
    </submittedName>
</protein>
<dbReference type="EMBL" id="KZ559120">
    <property type="protein sequence ID" value="PLB41443.1"/>
    <property type="molecule type" value="Genomic_DNA"/>
</dbReference>
<organism evidence="2 3">
    <name type="scientific">Aspergillus candidus</name>
    <dbReference type="NCBI Taxonomy" id="41067"/>
    <lineage>
        <taxon>Eukaryota</taxon>
        <taxon>Fungi</taxon>
        <taxon>Dikarya</taxon>
        <taxon>Ascomycota</taxon>
        <taxon>Pezizomycotina</taxon>
        <taxon>Eurotiomycetes</taxon>
        <taxon>Eurotiomycetidae</taxon>
        <taxon>Eurotiales</taxon>
        <taxon>Aspergillaceae</taxon>
        <taxon>Aspergillus</taxon>
        <taxon>Aspergillus subgen. Circumdati</taxon>
    </lineage>
</organism>
<keyword evidence="3" id="KW-1185">Reference proteome</keyword>
<dbReference type="AlphaFoldDB" id="A0A2I2FLF3"/>
<gene>
    <name evidence="2" type="ORF">BDW47DRAFT_55188</name>
</gene>
<accession>A0A2I2FLF3</accession>
<feature type="region of interest" description="Disordered" evidence="1">
    <location>
        <begin position="102"/>
        <end position="128"/>
    </location>
</feature>
<reference evidence="2 3" key="1">
    <citation type="submission" date="2017-12" db="EMBL/GenBank/DDBJ databases">
        <authorList>
            <consortium name="DOE Joint Genome Institute"/>
            <person name="Haridas S."/>
            <person name="Kjaerbolling I."/>
            <person name="Vesth T.C."/>
            <person name="Frisvad J.C."/>
            <person name="Nybo J.L."/>
            <person name="Theobald S."/>
            <person name="Kuo A."/>
            <person name="Bowyer P."/>
            <person name="Matsuda Y."/>
            <person name="Mondo S."/>
            <person name="Lyhne E.K."/>
            <person name="Kogle M.E."/>
            <person name="Clum A."/>
            <person name="Lipzen A."/>
            <person name="Salamov A."/>
            <person name="Ngan C.Y."/>
            <person name="Daum C."/>
            <person name="Chiniquy J."/>
            <person name="Barry K."/>
            <person name="LaButti K."/>
            <person name="Simmons B.A."/>
            <person name="Magnuson J.K."/>
            <person name="Mortensen U.H."/>
            <person name="Larsen T.O."/>
            <person name="Grigoriev I.V."/>
            <person name="Baker S.E."/>
            <person name="Andersen M.R."/>
            <person name="Nordberg H.P."/>
            <person name="Cantor M.N."/>
            <person name="Hua S.X."/>
        </authorList>
    </citation>
    <scope>NUCLEOTIDE SEQUENCE [LARGE SCALE GENOMIC DNA]</scope>
    <source>
        <strain evidence="2 3">CBS 102.13</strain>
    </source>
</reference>
<dbReference type="Proteomes" id="UP000234585">
    <property type="component" value="Unassembled WGS sequence"/>
</dbReference>
<evidence type="ECO:0000313" key="2">
    <source>
        <dbReference type="EMBL" id="PLB41443.1"/>
    </source>
</evidence>
<sequence>MHMGVRRELKPRGMTPGCWFPVYRMAITASIGVTFISSSCRLLATSFSVLPTKVSLPRATTTSKLALASLHRVPFCEALPSIIVMSRLEMIPISRMRSLRRLDKPRPASQPCRSLSRWHSRGRSNDRLSCKVM</sequence>
<dbReference type="OrthoDB" id="10478350at2759"/>
<evidence type="ECO:0000313" key="3">
    <source>
        <dbReference type="Proteomes" id="UP000234585"/>
    </source>
</evidence>
<name>A0A2I2FLF3_ASPCN</name>
<evidence type="ECO:0000256" key="1">
    <source>
        <dbReference type="SAM" id="MobiDB-lite"/>
    </source>
</evidence>